<proteinExistence type="predicted"/>
<dbReference type="RefSeq" id="WP_094781895.1">
    <property type="nucleotide sequence ID" value="NZ_CYGX02000054.1"/>
</dbReference>
<keyword evidence="2" id="KW-1185">Reference proteome</keyword>
<dbReference type="AlphaFoldDB" id="A0A1N7SD28"/>
<evidence type="ECO:0000313" key="1">
    <source>
        <dbReference type="EMBL" id="SIT45305.1"/>
    </source>
</evidence>
<dbReference type="STRING" id="1247936.BN2475_540041"/>
<sequence length="105" mass="11440">MTKTWLVILAISAAAAAVVCSQITLFVVPPIGAAPEGRTVVIGRLNSTRFVDSADAMCERIQGGVTLLCRAMVLGTVFEKSTILMRLPYSQWLYEISTDGKTYER</sequence>
<protein>
    <submittedName>
        <fullName evidence="1">Uncharacterized protein</fullName>
    </submittedName>
</protein>
<dbReference type="OrthoDB" id="8021213at2"/>
<dbReference type="EMBL" id="CYGX02000054">
    <property type="protein sequence ID" value="SIT45305.1"/>
    <property type="molecule type" value="Genomic_DNA"/>
</dbReference>
<name>A0A1N7SD28_9BURK</name>
<accession>A0A1N7SD28</accession>
<gene>
    <name evidence="1" type="ORF">BN2475_540041</name>
</gene>
<evidence type="ECO:0000313" key="2">
    <source>
        <dbReference type="Proteomes" id="UP000187012"/>
    </source>
</evidence>
<organism evidence="1 2">
    <name type="scientific">Paraburkholderia ribeironis</name>
    <dbReference type="NCBI Taxonomy" id="1247936"/>
    <lineage>
        <taxon>Bacteria</taxon>
        <taxon>Pseudomonadati</taxon>
        <taxon>Pseudomonadota</taxon>
        <taxon>Betaproteobacteria</taxon>
        <taxon>Burkholderiales</taxon>
        <taxon>Burkholderiaceae</taxon>
        <taxon>Paraburkholderia</taxon>
    </lineage>
</organism>
<dbReference type="Proteomes" id="UP000187012">
    <property type="component" value="Unassembled WGS sequence"/>
</dbReference>
<reference evidence="1 2" key="1">
    <citation type="submission" date="2016-12" db="EMBL/GenBank/DDBJ databases">
        <authorList>
            <person name="Song W.-J."/>
            <person name="Kurnit D.M."/>
        </authorList>
    </citation>
    <scope>NUCLEOTIDE SEQUENCE [LARGE SCALE GENOMIC DNA]</scope>
    <source>
        <strain evidence="1 2">STM7296</strain>
    </source>
</reference>